<reference evidence="2 3" key="1">
    <citation type="journal article" date="2011" name="Proc. Natl. Acad. Sci. U.S.A.">
        <title>Niche of harmful alga Aureococcus anophagefferens revealed through ecogenomics.</title>
        <authorList>
            <person name="Gobler C.J."/>
            <person name="Berry D.L."/>
            <person name="Dyhrman S.T."/>
            <person name="Wilhelm S.W."/>
            <person name="Salamov A."/>
            <person name="Lobanov A.V."/>
            <person name="Zhang Y."/>
            <person name="Collier J.L."/>
            <person name="Wurch L.L."/>
            <person name="Kustka A.B."/>
            <person name="Dill B.D."/>
            <person name="Shah M."/>
            <person name="VerBerkmoes N.C."/>
            <person name="Kuo A."/>
            <person name="Terry A."/>
            <person name="Pangilinan J."/>
            <person name="Lindquist E.A."/>
            <person name="Lucas S."/>
            <person name="Paulsen I.T."/>
            <person name="Hattenrath-Lehmann T.K."/>
            <person name="Talmage S.C."/>
            <person name="Walker E.A."/>
            <person name="Koch F."/>
            <person name="Burson A.M."/>
            <person name="Marcoval M.A."/>
            <person name="Tang Y.Z."/>
            <person name="Lecleir G.R."/>
            <person name="Coyne K.J."/>
            <person name="Berg G.M."/>
            <person name="Bertrand E.M."/>
            <person name="Saito M.A."/>
            <person name="Gladyshev V.N."/>
            <person name="Grigoriev I.V."/>
        </authorList>
    </citation>
    <scope>NUCLEOTIDE SEQUENCE [LARGE SCALE GENOMIC DNA]</scope>
    <source>
        <strain evidence="3">CCMP 1984</strain>
    </source>
</reference>
<evidence type="ECO:0000313" key="3">
    <source>
        <dbReference type="Proteomes" id="UP000002729"/>
    </source>
</evidence>
<evidence type="ECO:0008006" key="4">
    <source>
        <dbReference type="Google" id="ProtNLM"/>
    </source>
</evidence>
<accession>F0Y7S3</accession>
<feature type="region of interest" description="Disordered" evidence="1">
    <location>
        <begin position="403"/>
        <end position="440"/>
    </location>
</feature>
<organism evidence="3">
    <name type="scientific">Aureococcus anophagefferens</name>
    <name type="common">Harmful bloom alga</name>
    <dbReference type="NCBI Taxonomy" id="44056"/>
    <lineage>
        <taxon>Eukaryota</taxon>
        <taxon>Sar</taxon>
        <taxon>Stramenopiles</taxon>
        <taxon>Ochrophyta</taxon>
        <taxon>Pelagophyceae</taxon>
        <taxon>Pelagomonadales</taxon>
        <taxon>Pelagomonadaceae</taxon>
        <taxon>Aureococcus</taxon>
    </lineage>
</organism>
<dbReference type="AlphaFoldDB" id="F0Y7S3"/>
<dbReference type="SUPFAM" id="SSF52266">
    <property type="entry name" value="SGNH hydrolase"/>
    <property type="match status" value="1"/>
</dbReference>
<evidence type="ECO:0000313" key="2">
    <source>
        <dbReference type="EMBL" id="EGB08484.1"/>
    </source>
</evidence>
<dbReference type="Proteomes" id="UP000002729">
    <property type="component" value="Unassembled WGS sequence"/>
</dbReference>
<dbReference type="PANTHER" id="PTHR34407:SF1">
    <property type="entry name" value="SGNH HYDROLASE-TYPE ESTERASE DOMAIN-CONTAINING PROTEIN"/>
    <property type="match status" value="1"/>
</dbReference>
<evidence type="ECO:0000256" key="1">
    <source>
        <dbReference type="SAM" id="MobiDB-lite"/>
    </source>
</evidence>
<dbReference type="GeneID" id="20224496"/>
<proteinExistence type="predicted"/>
<dbReference type="PANTHER" id="PTHR34407">
    <property type="entry name" value="EXPRESSED PROTEIN"/>
    <property type="match status" value="1"/>
</dbReference>
<keyword evidence="3" id="KW-1185">Reference proteome</keyword>
<feature type="compositionally biased region" description="Basic residues" evidence="1">
    <location>
        <begin position="18"/>
        <end position="28"/>
    </location>
</feature>
<name>F0Y7S3_AURAN</name>
<feature type="compositionally biased region" description="Pro residues" evidence="1">
    <location>
        <begin position="423"/>
        <end position="438"/>
    </location>
</feature>
<feature type="region of interest" description="Disordered" evidence="1">
    <location>
        <begin position="17"/>
        <end position="65"/>
    </location>
</feature>
<dbReference type="RefSeq" id="XP_009036497.1">
    <property type="nucleotide sequence ID" value="XM_009038249.1"/>
</dbReference>
<sequence length="862" mass="92536">MRCPTVAAFAALACARRPPAHRTPKAHTPKRDYRASSSATSTPKPKPPPIRPLRGPQRCRPRVAPATPPARPYALLLAGGLRSFLVTWPLTLENLINKNGGRANWWIALVAPYDPRERALADAAVDLATRRHGFDFVRVVPENETATRAFYAGVDDVLRYLPGDEATSFGISRQVTQNWVRWSMAFQWESVTRAYDALANLTNPADLALVTRMRPDTLLARPLDLEAVAAKLDRRRQDALVPCLVNTARFIDDFIVARPAAMADYARAWDGAQEAEHHVYRVVGACPLVERVFHATLELAFAADYARDGTYNASHDKTHRRCLGNVNDRPSLGPRKPGQKFPVAPAPIIDNPRRPARLPAFNATDLGLVARFNAATRNVTFCDRPGTEFKKPGAACEEVVRRLARQPRARKPPVVHRARAPPKPRATSSPPPPPPLPAPEARVCAAQRRRWRAVAGKVARGEEVVVVVLGGSMLAGTGCSPGGVACAYPSRLAGAWPAEPGSPRPRLRVVSRARGGTTTASTLPFLEYLLALDGDGGGAPDLVLVDFSVNDARESQDWTTDIDAETTAARPFGRGDRVFAATEALLRFALVADASALLVVESQYYEASSLAAHRRAAARYGVAFVAYGDTLADPVVDARDWGPPNDTATNWAHPPAATHARVAAAAAAYAARVVAAAGGGDDDAAFAARLAAPAAAPAALAAQFRVCGAALSTYDARRAFAANASAAPRPRVVRGDWTLAEDRPGKPGWIATTAGSLLAFDAEFGPSPRLVVVFTRSYASFGDVLLSVPGHKRLHVKGPHKGQEEKEVLAGCCNGDKVTQSELRVVNVAQFFRVPPNATATVHLELQGARHTKAMVSLLSTC</sequence>
<dbReference type="EMBL" id="GL833127">
    <property type="protein sequence ID" value="EGB08484.1"/>
    <property type="molecule type" value="Genomic_DNA"/>
</dbReference>
<gene>
    <name evidence="2" type="ORF">AURANDRAFT_63781</name>
</gene>
<dbReference type="Gene3D" id="3.40.50.1110">
    <property type="entry name" value="SGNH hydrolase"/>
    <property type="match status" value="1"/>
</dbReference>
<dbReference type="CDD" id="cd00229">
    <property type="entry name" value="SGNH_hydrolase"/>
    <property type="match status" value="1"/>
</dbReference>
<dbReference type="OrthoDB" id="235167at2759"/>
<dbReference type="eggNOG" id="ENOG502SCN6">
    <property type="taxonomic scope" value="Eukaryota"/>
</dbReference>
<feature type="region of interest" description="Disordered" evidence="1">
    <location>
        <begin position="321"/>
        <end position="349"/>
    </location>
</feature>
<dbReference type="InterPro" id="IPR036514">
    <property type="entry name" value="SGNH_hydro_sf"/>
</dbReference>
<protein>
    <recommendedName>
        <fullName evidence="4">SGNH hydrolase-type esterase domain-containing protein</fullName>
    </recommendedName>
</protein>
<feature type="compositionally biased region" description="Basic residues" evidence="1">
    <location>
        <begin position="403"/>
        <end position="422"/>
    </location>
</feature>
<dbReference type="KEGG" id="aaf:AURANDRAFT_63781"/>
<dbReference type="InParanoid" id="F0Y7S3"/>